<accession>A0AAE3QTC2</accession>
<feature type="domain" description="GyrI-like small molecule binding" evidence="1">
    <location>
        <begin position="141"/>
        <end position="203"/>
    </location>
</feature>
<dbReference type="AlphaFoldDB" id="A0AAE3QTC2"/>
<dbReference type="Gene3D" id="3.20.80.10">
    <property type="entry name" value="Regulatory factor, effector binding domain"/>
    <property type="match status" value="1"/>
</dbReference>
<evidence type="ECO:0000313" key="3">
    <source>
        <dbReference type="Proteomes" id="UP001241110"/>
    </source>
</evidence>
<sequence length="209" mass="23933">MEKTDLTKEDKAYYSAGLLPELVKIPQKNFLAIEGKGDPSSAHYAEHLQALYSVAYGIKFHTKKQQKDFVVPKLESLLWFDTEKYSDLDAAQTPVIVPRVEWQWKLLIQLPGFVTENDIDTVKDAVLQKKKTSLVKQVVGFQYEEGTVVQILHVGPFSDEPRSLEKIMAFAVEHNLQKAGEHHEIYLSDFRKTLPEKLKTILREPVKIP</sequence>
<dbReference type="EMBL" id="JASJOS010000018">
    <property type="protein sequence ID" value="MDJ1485082.1"/>
    <property type="molecule type" value="Genomic_DNA"/>
</dbReference>
<dbReference type="Pfam" id="PF06445">
    <property type="entry name" value="GyrI-like"/>
    <property type="match status" value="1"/>
</dbReference>
<evidence type="ECO:0000259" key="1">
    <source>
        <dbReference type="Pfam" id="PF06445"/>
    </source>
</evidence>
<comment type="caution">
    <text evidence="2">The sequence shown here is derived from an EMBL/GenBank/DDBJ whole genome shotgun (WGS) entry which is preliminary data.</text>
</comment>
<protein>
    <submittedName>
        <fullName evidence="2">GyrI-like domain-containing protein</fullName>
    </submittedName>
</protein>
<proteinExistence type="predicted"/>
<dbReference type="InterPro" id="IPR011256">
    <property type="entry name" value="Reg_factor_effector_dom_sf"/>
</dbReference>
<gene>
    <name evidence="2" type="ORF">QNI16_31580</name>
</gene>
<reference evidence="2" key="1">
    <citation type="submission" date="2023-05" db="EMBL/GenBank/DDBJ databases">
        <authorList>
            <person name="Zhang X."/>
        </authorList>
    </citation>
    <scope>NUCLEOTIDE SEQUENCE</scope>
    <source>
        <strain evidence="2">YF14B1</strain>
    </source>
</reference>
<dbReference type="SUPFAM" id="SSF55136">
    <property type="entry name" value="Probable bacterial effector-binding domain"/>
    <property type="match status" value="1"/>
</dbReference>
<dbReference type="PIRSF" id="PIRSF031644">
    <property type="entry name" value="UCP031644"/>
    <property type="match status" value="1"/>
</dbReference>
<organism evidence="2 3">
    <name type="scientific">Xanthocytophaga flava</name>
    <dbReference type="NCBI Taxonomy" id="3048013"/>
    <lineage>
        <taxon>Bacteria</taxon>
        <taxon>Pseudomonadati</taxon>
        <taxon>Bacteroidota</taxon>
        <taxon>Cytophagia</taxon>
        <taxon>Cytophagales</taxon>
        <taxon>Rhodocytophagaceae</taxon>
        <taxon>Xanthocytophaga</taxon>
    </lineage>
</organism>
<evidence type="ECO:0000313" key="2">
    <source>
        <dbReference type="EMBL" id="MDJ1485082.1"/>
    </source>
</evidence>
<dbReference type="Proteomes" id="UP001241110">
    <property type="component" value="Unassembled WGS sequence"/>
</dbReference>
<dbReference type="InterPro" id="IPR029442">
    <property type="entry name" value="GyrI-like"/>
</dbReference>
<name>A0AAE3QTC2_9BACT</name>
<dbReference type="InterPro" id="IPR008319">
    <property type="entry name" value="GyrI-like_CCH_Lin2189-like"/>
</dbReference>